<comment type="caution">
    <text evidence="11">The sequence shown here is derived from an EMBL/GenBank/DDBJ whole genome shotgun (WGS) entry which is preliminary data.</text>
</comment>
<dbReference type="InterPro" id="IPR015797">
    <property type="entry name" value="NUDIX_hydrolase-like_dom_sf"/>
</dbReference>
<dbReference type="Pfam" id="PF09297">
    <property type="entry name" value="Zn_ribbon_NUD"/>
    <property type="match status" value="1"/>
</dbReference>
<dbReference type="EMBL" id="SPUK01000014">
    <property type="protein sequence ID" value="TQV92630.1"/>
    <property type="molecule type" value="Genomic_DNA"/>
</dbReference>
<dbReference type="InterPro" id="IPR049734">
    <property type="entry name" value="NudC-like_C"/>
</dbReference>
<dbReference type="InterPro" id="IPR000086">
    <property type="entry name" value="NUDIX_hydrolase_dom"/>
</dbReference>
<evidence type="ECO:0000256" key="4">
    <source>
        <dbReference type="ARBA" id="ARBA00012381"/>
    </source>
</evidence>
<dbReference type="FunFam" id="3.90.79.10:FF:000042">
    <property type="entry name" value="Probable NADH pyrophosphatase"/>
    <property type="match status" value="1"/>
</dbReference>
<keyword evidence="7" id="KW-0460">Magnesium</keyword>
<dbReference type="GO" id="GO:0019677">
    <property type="term" value="P:NAD+ catabolic process"/>
    <property type="evidence" value="ECO:0007669"/>
    <property type="project" value="TreeGrafter"/>
</dbReference>
<evidence type="ECO:0000256" key="6">
    <source>
        <dbReference type="ARBA" id="ARBA00022801"/>
    </source>
</evidence>
<feature type="domain" description="Nudix hydrolase" evidence="10">
    <location>
        <begin position="281"/>
        <end position="409"/>
    </location>
</feature>
<dbReference type="PANTHER" id="PTHR42904">
    <property type="entry name" value="NUDIX HYDROLASE, NUDC SUBFAMILY"/>
    <property type="match status" value="1"/>
</dbReference>
<dbReference type="Gene3D" id="3.90.79.20">
    <property type="match status" value="1"/>
</dbReference>
<dbReference type="Proteomes" id="UP000315783">
    <property type="component" value="Unassembled WGS sequence"/>
</dbReference>
<dbReference type="GO" id="GO:0046872">
    <property type="term" value="F:metal ion binding"/>
    <property type="evidence" value="ECO:0007669"/>
    <property type="project" value="UniProtKB-KW"/>
</dbReference>
<organism evidence="11 12">
    <name type="scientific">Cordyceps javanica</name>
    <dbReference type="NCBI Taxonomy" id="43265"/>
    <lineage>
        <taxon>Eukaryota</taxon>
        <taxon>Fungi</taxon>
        <taxon>Dikarya</taxon>
        <taxon>Ascomycota</taxon>
        <taxon>Pezizomycotina</taxon>
        <taxon>Sordariomycetes</taxon>
        <taxon>Hypocreomycetidae</taxon>
        <taxon>Hypocreales</taxon>
        <taxon>Cordycipitaceae</taxon>
        <taxon>Cordyceps</taxon>
    </lineage>
</organism>
<dbReference type="GO" id="GO:0005829">
    <property type="term" value="C:cytosol"/>
    <property type="evidence" value="ECO:0007669"/>
    <property type="project" value="TreeGrafter"/>
</dbReference>
<comment type="similarity">
    <text evidence="3">Belongs to the Nudix hydrolase family. NudC subfamily.</text>
</comment>
<dbReference type="InterPro" id="IPR015375">
    <property type="entry name" value="NADH_PPase-like_N"/>
</dbReference>
<proteinExistence type="inferred from homology"/>
<dbReference type="GO" id="GO:0005777">
    <property type="term" value="C:peroxisome"/>
    <property type="evidence" value="ECO:0007669"/>
    <property type="project" value="TreeGrafter"/>
</dbReference>
<evidence type="ECO:0000256" key="8">
    <source>
        <dbReference type="ARBA" id="ARBA00023027"/>
    </source>
</evidence>
<evidence type="ECO:0000313" key="12">
    <source>
        <dbReference type="Proteomes" id="UP000315783"/>
    </source>
</evidence>
<dbReference type="STRING" id="43265.A0A545VNV3"/>
<dbReference type="InterPro" id="IPR050241">
    <property type="entry name" value="NAD-cap_RNA_hydrolase_NudC"/>
</dbReference>
<dbReference type="InterPro" id="IPR015376">
    <property type="entry name" value="Znr_NADH_PPase"/>
</dbReference>
<accession>A0A545VNV3</accession>
<name>A0A545VNV3_9HYPO</name>
<comment type="cofactor">
    <cofactor evidence="1">
        <name>Mg(2+)</name>
        <dbReference type="ChEBI" id="CHEBI:18420"/>
    </cofactor>
</comment>
<dbReference type="GO" id="GO:0006742">
    <property type="term" value="P:NADP+ catabolic process"/>
    <property type="evidence" value="ECO:0007669"/>
    <property type="project" value="TreeGrafter"/>
</dbReference>
<reference evidence="11 12" key="1">
    <citation type="journal article" date="2019" name="Appl. Microbiol. Biotechnol.">
        <title>Genome sequence of Isaria javanica and comparative genome analysis insights into family S53 peptidase evolution in fungal entomopathogens.</title>
        <authorList>
            <person name="Lin R."/>
            <person name="Zhang X."/>
            <person name="Xin B."/>
            <person name="Zou M."/>
            <person name="Gao Y."/>
            <person name="Qin F."/>
            <person name="Hu Q."/>
            <person name="Xie B."/>
            <person name="Cheng X."/>
        </authorList>
    </citation>
    <scope>NUCLEOTIDE SEQUENCE [LARGE SCALE GENOMIC DNA]</scope>
    <source>
        <strain evidence="11 12">IJ1G</strain>
    </source>
</reference>
<evidence type="ECO:0000256" key="9">
    <source>
        <dbReference type="ARBA" id="ARBA00023679"/>
    </source>
</evidence>
<evidence type="ECO:0000256" key="2">
    <source>
        <dbReference type="ARBA" id="ARBA00001947"/>
    </source>
</evidence>
<evidence type="ECO:0000256" key="7">
    <source>
        <dbReference type="ARBA" id="ARBA00022842"/>
    </source>
</evidence>
<dbReference type="Pfam" id="PF09296">
    <property type="entry name" value="NUDIX-like"/>
    <property type="match status" value="1"/>
</dbReference>
<keyword evidence="8" id="KW-0520">NAD</keyword>
<comment type="catalytic activity">
    <reaction evidence="9">
        <text>a 5'-end NAD(+)-phospho-ribonucleoside in mRNA + H2O = a 5'-end phospho-adenosine-phospho-ribonucleoside in mRNA + beta-nicotinamide D-ribonucleotide + 2 H(+)</text>
        <dbReference type="Rhea" id="RHEA:60876"/>
        <dbReference type="Rhea" id="RHEA-COMP:15698"/>
        <dbReference type="Rhea" id="RHEA-COMP:15719"/>
        <dbReference type="ChEBI" id="CHEBI:14649"/>
        <dbReference type="ChEBI" id="CHEBI:15377"/>
        <dbReference type="ChEBI" id="CHEBI:15378"/>
        <dbReference type="ChEBI" id="CHEBI:144029"/>
        <dbReference type="ChEBI" id="CHEBI:144051"/>
    </reaction>
    <physiologicalReaction direction="left-to-right" evidence="9">
        <dbReference type="Rhea" id="RHEA:60877"/>
    </physiologicalReaction>
</comment>
<dbReference type="SUPFAM" id="SSF55811">
    <property type="entry name" value="Nudix"/>
    <property type="match status" value="1"/>
</dbReference>
<dbReference type="GO" id="GO:0035529">
    <property type="term" value="F:NADH pyrophosphatase activity"/>
    <property type="evidence" value="ECO:0007669"/>
    <property type="project" value="TreeGrafter"/>
</dbReference>
<dbReference type="InterPro" id="IPR020084">
    <property type="entry name" value="NUDIX_hydrolase_CS"/>
</dbReference>
<dbReference type="PANTHER" id="PTHR42904:SF6">
    <property type="entry name" value="NAD-CAPPED RNA HYDROLASE NUDT12"/>
    <property type="match status" value="1"/>
</dbReference>
<dbReference type="PROSITE" id="PS00893">
    <property type="entry name" value="NUDIX_BOX"/>
    <property type="match status" value="1"/>
</dbReference>
<dbReference type="CDD" id="cd03429">
    <property type="entry name" value="NUDIX_NADH_pyrophosphatase_Nudt13"/>
    <property type="match status" value="1"/>
</dbReference>
<keyword evidence="5" id="KW-0479">Metal-binding</keyword>
<keyword evidence="6" id="KW-0378">Hydrolase</keyword>
<evidence type="ECO:0000256" key="5">
    <source>
        <dbReference type="ARBA" id="ARBA00022723"/>
    </source>
</evidence>
<evidence type="ECO:0000313" key="11">
    <source>
        <dbReference type="EMBL" id="TQV92630.1"/>
    </source>
</evidence>
<evidence type="ECO:0000259" key="10">
    <source>
        <dbReference type="PROSITE" id="PS51462"/>
    </source>
</evidence>
<gene>
    <name evidence="11" type="ORF">IF1G_08554</name>
</gene>
<dbReference type="Gene3D" id="3.90.79.10">
    <property type="entry name" value="Nucleoside Triphosphate Pyrophosphohydrolase"/>
    <property type="match status" value="1"/>
</dbReference>
<dbReference type="OrthoDB" id="10249612at2759"/>
<dbReference type="Pfam" id="PF00293">
    <property type="entry name" value="NUDIX"/>
    <property type="match status" value="1"/>
</dbReference>
<dbReference type="EC" id="3.6.1.22" evidence="4"/>
<evidence type="ECO:0000256" key="1">
    <source>
        <dbReference type="ARBA" id="ARBA00001946"/>
    </source>
</evidence>
<dbReference type="AlphaFoldDB" id="A0A545VNV3"/>
<sequence>MPSPPVKVTLPVNPALQDDDSMLTRKFGHEVVNYYSGTRLNRYSFLRADAAFLRRAALAPAARYVALCNLSAVAVDKARLATFSYDDVKPLIGAEPAFALDEKTAVAQFDSTRTTPLVVFLGLVEGGAGVGGGGGGGTTPAKAADEDDAKTVEIESAAHGTVKAQPYFAIDITPRDSYKDVAEAFQKSFEARGWSIETNPRAMALLPEHASVYAQARSMIDWNTRNRFCAGCGSRNLSIQGGYKRVCPPADLNGGGGSGSASPLTRDDCPTRHGVSNVCFPRTDPTMIAAVLSADGRRVLLGRQAAWPADWYSALAGFLEPGESMEETVRREVWEESGVRVGRVVIHSTQPWPYPSSLMIGAVAQALPGGEDIRLHDGELESARWFTLDEVRVALARGGSALGGPPPPEYKDGDLRVPPPQAIANQLMKAVVEGKFTGASKI</sequence>
<protein>
    <recommendedName>
        <fullName evidence="4">NAD(+) diphosphatase</fullName>
        <ecNumber evidence="4">3.6.1.22</ecNumber>
    </recommendedName>
</protein>
<evidence type="ECO:0000256" key="3">
    <source>
        <dbReference type="ARBA" id="ARBA00009595"/>
    </source>
</evidence>
<comment type="cofactor">
    <cofactor evidence="2">
        <name>Zn(2+)</name>
        <dbReference type="ChEBI" id="CHEBI:29105"/>
    </cofactor>
</comment>
<keyword evidence="12" id="KW-1185">Reference proteome</keyword>
<dbReference type="PROSITE" id="PS51462">
    <property type="entry name" value="NUDIX"/>
    <property type="match status" value="1"/>
</dbReference>